<evidence type="ECO:0000256" key="1">
    <source>
        <dbReference type="SAM" id="MobiDB-lite"/>
    </source>
</evidence>
<dbReference type="Proteomes" id="UP000567922">
    <property type="component" value="Unassembled WGS sequence"/>
</dbReference>
<feature type="compositionally biased region" description="Basic residues" evidence="1">
    <location>
        <begin position="35"/>
        <end position="47"/>
    </location>
</feature>
<accession>A0A839RV10</accession>
<dbReference type="AlphaFoldDB" id="A0A839RV10"/>
<feature type="region of interest" description="Disordered" evidence="1">
    <location>
        <begin position="1"/>
        <end position="60"/>
    </location>
</feature>
<feature type="compositionally biased region" description="Polar residues" evidence="1">
    <location>
        <begin position="1"/>
        <end position="12"/>
    </location>
</feature>
<proteinExistence type="predicted"/>
<comment type="caution">
    <text evidence="2">The sequence shown here is derived from an EMBL/GenBank/DDBJ whole genome shotgun (WGS) entry which is preliminary data.</text>
</comment>
<feature type="compositionally biased region" description="Polar residues" evidence="1">
    <location>
        <begin position="50"/>
        <end position="60"/>
    </location>
</feature>
<gene>
    <name evidence="2" type="ORF">FHU29_004684</name>
</gene>
<evidence type="ECO:0000313" key="2">
    <source>
        <dbReference type="EMBL" id="MBB3040189.1"/>
    </source>
</evidence>
<dbReference type="OrthoDB" id="9964321at2"/>
<reference evidence="2 3" key="1">
    <citation type="submission" date="2020-08" db="EMBL/GenBank/DDBJ databases">
        <title>Sequencing the genomes of 1000 actinobacteria strains.</title>
        <authorList>
            <person name="Klenk H.-P."/>
        </authorList>
    </citation>
    <scope>NUCLEOTIDE SEQUENCE [LARGE SCALE GENOMIC DNA]</scope>
    <source>
        <strain evidence="2 3">DSM 45258</strain>
    </source>
</reference>
<protein>
    <submittedName>
        <fullName evidence="2">Uncharacterized protein</fullName>
    </submittedName>
</protein>
<name>A0A839RV10_9ACTN</name>
<dbReference type="EMBL" id="JACHWS010000011">
    <property type="protein sequence ID" value="MBB3040189.1"/>
    <property type="molecule type" value="Genomic_DNA"/>
</dbReference>
<evidence type="ECO:0000313" key="3">
    <source>
        <dbReference type="Proteomes" id="UP000567922"/>
    </source>
</evidence>
<keyword evidence="3" id="KW-1185">Reference proteome</keyword>
<dbReference type="RefSeq" id="WP_064442629.1">
    <property type="nucleotide sequence ID" value="NZ_BDDI01000031.1"/>
</dbReference>
<organism evidence="2 3">
    <name type="scientific">Hoyosella altamirensis</name>
    <dbReference type="NCBI Taxonomy" id="616997"/>
    <lineage>
        <taxon>Bacteria</taxon>
        <taxon>Bacillati</taxon>
        <taxon>Actinomycetota</taxon>
        <taxon>Actinomycetes</taxon>
        <taxon>Mycobacteriales</taxon>
        <taxon>Hoyosellaceae</taxon>
        <taxon>Hoyosella</taxon>
    </lineage>
</organism>
<sequence length="232" mass="25099">MRAQARQRTLPTLAQRRQRDELNAYTSKSSSPLLKRNRDRLRHRTRNHTATAESSRAQTITGRRDNALRSLGIHSNGETTTTAAEWTGMPAKDVRALLNHTSAPAAPAANSSAAARRRVSARATAAPVAAAGCSAARFVVLEHYRAGVKRSRFAAWAEMLDMMLPTALSSRLPRFVQRLLRIGPRHGIARGLTVYGSPGTRDGAIGAATAVLQPGNTDTVAGRPERASRIHL</sequence>